<dbReference type="SUPFAM" id="SSF81665">
    <property type="entry name" value="Calcium ATPase, transmembrane domain M"/>
    <property type="match status" value="1"/>
</dbReference>
<dbReference type="GO" id="GO:0016887">
    <property type="term" value="F:ATP hydrolysis activity"/>
    <property type="evidence" value="ECO:0007669"/>
    <property type="project" value="InterPro"/>
</dbReference>
<keyword evidence="5" id="KW-0067">ATP-binding</keyword>
<evidence type="ECO:0000256" key="9">
    <source>
        <dbReference type="SAM" id="MobiDB-lite"/>
    </source>
</evidence>
<keyword evidence="3 10" id="KW-0812">Transmembrane</keyword>
<dbReference type="InterPro" id="IPR008250">
    <property type="entry name" value="ATPase_P-typ_transduc_dom_A_sf"/>
</dbReference>
<name>A0A0L0DGX9_THETB</name>
<dbReference type="GO" id="GO:0006883">
    <property type="term" value="P:intracellular sodium ion homeostasis"/>
    <property type="evidence" value="ECO:0007669"/>
    <property type="project" value="TreeGrafter"/>
</dbReference>
<evidence type="ECO:0000256" key="2">
    <source>
        <dbReference type="ARBA" id="ARBA00022475"/>
    </source>
</evidence>
<dbReference type="PANTHER" id="PTHR43294">
    <property type="entry name" value="SODIUM/POTASSIUM-TRANSPORTING ATPASE SUBUNIT ALPHA"/>
    <property type="match status" value="1"/>
</dbReference>
<evidence type="ECO:0000256" key="7">
    <source>
        <dbReference type="ARBA" id="ARBA00022989"/>
    </source>
</evidence>
<dbReference type="Gene3D" id="2.70.150.10">
    <property type="entry name" value="Calcium-transporting ATPase, cytoplasmic transduction domain A"/>
    <property type="match status" value="1"/>
</dbReference>
<dbReference type="Gene3D" id="3.40.50.1000">
    <property type="entry name" value="HAD superfamily/HAD-like"/>
    <property type="match status" value="1"/>
</dbReference>
<dbReference type="InterPro" id="IPR006068">
    <property type="entry name" value="ATPase_P-typ_cation-transptr_C"/>
</dbReference>
<evidence type="ECO:0000256" key="10">
    <source>
        <dbReference type="SAM" id="Phobius"/>
    </source>
</evidence>
<dbReference type="GO" id="GO:0005524">
    <property type="term" value="F:ATP binding"/>
    <property type="evidence" value="ECO:0007669"/>
    <property type="project" value="UniProtKB-KW"/>
</dbReference>
<dbReference type="FunFam" id="3.40.50.1000:FF:000001">
    <property type="entry name" value="Phospholipid-transporting ATPase IC"/>
    <property type="match status" value="1"/>
</dbReference>
<feature type="transmembrane region" description="Helical" evidence="10">
    <location>
        <begin position="308"/>
        <end position="326"/>
    </location>
</feature>
<dbReference type="InterPro" id="IPR044492">
    <property type="entry name" value="P_typ_ATPase_HD_dom"/>
</dbReference>
<dbReference type="InterPro" id="IPR050510">
    <property type="entry name" value="Cation_transp_ATPase_P-type"/>
</dbReference>
<dbReference type="Pfam" id="PF13246">
    <property type="entry name" value="Cation_ATPase"/>
    <property type="match status" value="1"/>
</dbReference>
<feature type="transmembrane region" description="Helical" evidence="10">
    <location>
        <begin position="137"/>
        <end position="156"/>
    </location>
</feature>
<sequence length="1023" mass="110626">MLGDRTTTGLGGRTTTGLGGRTLSGVSMMTGELPDRTTTVYVNFKGVDPPKDGGKAKAPEEVVYYNQKMTAIMEHFQSEVTQGLATAEAKRRLEKWGVNSLPSPPPKPWWRILAGQFGDFMIMVLCFVALFELVLQEWIEASVLIIVVLMNVIVGFQQEVKAERALAALESLTAAQAKVFRDGAWLNLPSAELVPGDIVALEEGDLVPADLRLFEVNGLYVDEARLTGEAEPIEKIDERIMHDGIGVLTVGDRRNMAFMSTLVTSGVATAVVVNTGSRTQIGKISSALAEKTDKESPMQSKLERLGKILVFLSVFLCLLVIAIGIIRVRAEKGRVRGEDWRAWFKVGISLAVAVIPEGLVAVVTVALAVGVQRISKVNAIVRNMSAVETLGSVTVICSDKTGTLTEGKMRSEELIAGSVVYGIAGTDIIPEGEVTRKSSGDLLPADNYRELPPAVYRSMQVCALCNNSSLGFNTERREWEYTGDPTEVALEVAARKLSLGAEVWSSSFGYEKVFEIPFTSDRKRMTGVFRSTGKGPMGEKANSGVVVAKGAMGFLLPACTSFLNDGGDVVPLDDSIRESIETHNHALSGRGLRTLALAYRDVSRSELARLDDSNPDAVESNLIFCGLIAMRDPPRESVKGSIAVAHGAGIRITMITGDHPTTASAIAKQLGIIKEDEDHLVATGAWVDSRSTDDLVNMTEFPKVFARVSPANKLALVRALKARGNIVAMTGDGVNDAPAIKHADVGVAMGQTGTDLTIQSADIVLLDDDFNTIVFAVEEGRLVRDNLMTYLAYLLACNGSEIMTMMAMAIAGLVPPFSPVAILYANVIIDVPPSLALGIDVKSEGLMHRLPRDPKAAILSIRSVIVVFLQACSISVWTVIVYLLAIYVHNYELDNDDLEARSHARSLAFVTQACIHLFHSYPARSMSQSVFNKAALGNKVLNYGIGISLAILIIICYIPGLGPELDQWPLNVRDWAYVIGAVIMHLLVTEVIKSILVRSIFLADADKVDESVDTGKPKFFKDM</sequence>
<dbReference type="RefSeq" id="XP_013755992.1">
    <property type="nucleotide sequence ID" value="XM_013900538.1"/>
</dbReference>
<feature type="transmembrane region" description="Helical" evidence="10">
    <location>
        <begin position="346"/>
        <end position="369"/>
    </location>
</feature>
<dbReference type="InterPro" id="IPR004014">
    <property type="entry name" value="ATPase_P-typ_cation-transptr_N"/>
</dbReference>
<dbReference type="Gene3D" id="1.20.1110.10">
    <property type="entry name" value="Calcium-transporting ATPase, transmembrane domain"/>
    <property type="match status" value="1"/>
</dbReference>
<evidence type="ECO:0000256" key="4">
    <source>
        <dbReference type="ARBA" id="ARBA00022741"/>
    </source>
</evidence>
<feature type="transmembrane region" description="Helical" evidence="10">
    <location>
        <begin position="109"/>
        <end position="131"/>
    </location>
</feature>
<evidence type="ECO:0000256" key="3">
    <source>
        <dbReference type="ARBA" id="ARBA00022692"/>
    </source>
</evidence>
<feature type="transmembrane region" description="Helical" evidence="10">
    <location>
        <begin position="859"/>
        <end position="888"/>
    </location>
</feature>
<dbReference type="GO" id="GO:1990573">
    <property type="term" value="P:potassium ion import across plasma membrane"/>
    <property type="evidence" value="ECO:0007669"/>
    <property type="project" value="TreeGrafter"/>
</dbReference>
<dbReference type="InterPro" id="IPR023299">
    <property type="entry name" value="ATPase_P-typ_cyto_dom_N"/>
</dbReference>
<dbReference type="SUPFAM" id="SSF81660">
    <property type="entry name" value="Metal cation-transporting ATPase, ATP-binding domain N"/>
    <property type="match status" value="1"/>
</dbReference>
<keyword evidence="6" id="KW-1278">Translocase</keyword>
<keyword evidence="13" id="KW-1185">Reference proteome</keyword>
<dbReference type="InterPro" id="IPR059000">
    <property type="entry name" value="ATPase_P-type_domA"/>
</dbReference>
<dbReference type="eggNOG" id="KOG0202">
    <property type="taxonomic scope" value="Eukaryota"/>
</dbReference>
<feature type="compositionally biased region" description="Gly residues" evidence="9">
    <location>
        <begin position="9"/>
        <end position="22"/>
    </location>
</feature>
<protein>
    <submittedName>
        <fullName evidence="12">ATPase</fullName>
    </submittedName>
</protein>
<dbReference type="SFLD" id="SFLDG00002">
    <property type="entry name" value="C1.7:_P-type_atpase_like"/>
    <property type="match status" value="1"/>
</dbReference>
<dbReference type="SUPFAM" id="SSF56784">
    <property type="entry name" value="HAD-like"/>
    <property type="match status" value="1"/>
</dbReference>
<dbReference type="GO" id="GO:0005886">
    <property type="term" value="C:plasma membrane"/>
    <property type="evidence" value="ECO:0007669"/>
    <property type="project" value="UniProtKB-SubCell"/>
</dbReference>
<evidence type="ECO:0000313" key="13">
    <source>
        <dbReference type="Proteomes" id="UP000054408"/>
    </source>
</evidence>
<dbReference type="Gene3D" id="3.40.1110.10">
    <property type="entry name" value="Calcium-transporting ATPase, cytoplasmic domain N"/>
    <property type="match status" value="1"/>
</dbReference>
<feature type="transmembrane region" description="Helical" evidence="10">
    <location>
        <begin position="940"/>
        <end position="960"/>
    </location>
</feature>
<feature type="region of interest" description="Disordered" evidence="9">
    <location>
        <begin position="1"/>
        <end position="29"/>
    </location>
</feature>
<dbReference type="InterPro" id="IPR023298">
    <property type="entry name" value="ATPase_P-typ_TM_dom_sf"/>
</dbReference>
<dbReference type="GO" id="GO:0036376">
    <property type="term" value="P:sodium ion export across plasma membrane"/>
    <property type="evidence" value="ECO:0007669"/>
    <property type="project" value="TreeGrafter"/>
</dbReference>
<keyword evidence="4" id="KW-0547">Nucleotide-binding</keyword>
<evidence type="ECO:0000256" key="5">
    <source>
        <dbReference type="ARBA" id="ARBA00022840"/>
    </source>
</evidence>
<dbReference type="NCBIfam" id="TIGR01494">
    <property type="entry name" value="ATPase_P-type"/>
    <property type="match status" value="3"/>
</dbReference>
<dbReference type="Pfam" id="PF00690">
    <property type="entry name" value="Cation_ATPase_N"/>
    <property type="match status" value="1"/>
</dbReference>
<reference evidence="12 13" key="1">
    <citation type="submission" date="2010-05" db="EMBL/GenBank/DDBJ databases">
        <title>The Genome Sequence of Thecamonas trahens ATCC 50062.</title>
        <authorList>
            <consortium name="The Broad Institute Genome Sequencing Platform"/>
            <person name="Russ C."/>
            <person name="Cuomo C."/>
            <person name="Shea T."/>
            <person name="Young S.K."/>
            <person name="Zeng Q."/>
            <person name="Koehrsen M."/>
            <person name="Haas B."/>
            <person name="Borodovsky M."/>
            <person name="Guigo R."/>
            <person name="Alvarado L."/>
            <person name="Berlin A."/>
            <person name="Bochicchio J."/>
            <person name="Borenstein D."/>
            <person name="Chapman S."/>
            <person name="Chen Z."/>
            <person name="Freedman E."/>
            <person name="Gellesch M."/>
            <person name="Goldberg J."/>
            <person name="Griggs A."/>
            <person name="Gujja S."/>
            <person name="Heilman E."/>
            <person name="Heiman D."/>
            <person name="Hepburn T."/>
            <person name="Howarth C."/>
            <person name="Jen D."/>
            <person name="Larson L."/>
            <person name="Mehta T."/>
            <person name="Park D."/>
            <person name="Pearson M."/>
            <person name="Roberts A."/>
            <person name="Saif S."/>
            <person name="Shenoy N."/>
            <person name="Sisk P."/>
            <person name="Stolte C."/>
            <person name="Sykes S."/>
            <person name="Thomson T."/>
            <person name="Walk T."/>
            <person name="White J."/>
            <person name="Yandava C."/>
            <person name="Burger G."/>
            <person name="Gray M.W."/>
            <person name="Holland P.W.H."/>
            <person name="King N."/>
            <person name="Lang F.B.F."/>
            <person name="Roger A.J."/>
            <person name="Ruiz-Trillo I."/>
            <person name="Lander E."/>
            <person name="Nusbaum C."/>
        </authorList>
    </citation>
    <scope>NUCLEOTIDE SEQUENCE [LARGE SCALE GENOMIC DNA]</scope>
    <source>
        <strain evidence="12 13">ATCC 50062</strain>
    </source>
</reference>
<dbReference type="PANTHER" id="PTHR43294:SF21">
    <property type="entry name" value="CATION TRANSPORTING ATPASE"/>
    <property type="match status" value="1"/>
</dbReference>
<keyword evidence="7 10" id="KW-1133">Transmembrane helix</keyword>
<dbReference type="Pfam" id="PF00689">
    <property type="entry name" value="Cation_ATPase_C"/>
    <property type="match status" value="1"/>
</dbReference>
<dbReference type="PRINTS" id="PR00119">
    <property type="entry name" value="CATATPASE"/>
</dbReference>
<evidence type="ECO:0000313" key="12">
    <source>
        <dbReference type="EMBL" id="KNC51594.1"/>
    </source>
</evidence>
<evidence type="ECO:0000256" key="8">
    <source>
        <dbReference type="ARBA" id="ARBA00023136"/>
    </source>
</evidence>
<dbReference type="GO" id="GO:0005391">
    <property type="term" value="F:P-type sodium:potassium-exchanging transporter activity"/>
    <property type="evidence" value="ECO:0007669"/>
    <property type="project" value="TreeGrafter"/>
</dbReference>
<keyword evidence="2" id="KW-1003">Cell membrane</keyword>
<dbReference type="SUPFAM" id="SSF81653">
    <property type="entry name" value="Calcium ATPase, transduction domain A"/>
    <property type="match status" value="1"/>
</dbReference>
<dbReference type="GO" id="GO:0030007">
    <property type="term" value="P:intracellular potassium ion homeostasis"/>
    <property type="evidence" value="ECO:0007669"/>
    <property type="project" value="TreeGrafter"/>
</dbReference>
<gene>
    <name evidence="12" type="ORF">AMSG_07502</name>
</gene>
<dbReference type="InterPro" id="IPR001757">
    <property type="entry name" value="P_typ_ATPase"/>
</dbReference>
<dbReference type="InterPro" id="IPR023214">
    <property type="entry name" value="HAD_sf"/>
</dbReference>
<dbReference type="OMA" id="DWPSGGM"/>
<feature type="transmembrane region" description="Helical" evidence="10">
    <location>
        <begin position="975"/>
        <end position="992"/>
    </location>
</feature>
<proteinExistence type="predicted"/>
<dbReference type="STRING" id="461836.A0A0L0DGX9"/>
<dbReference type="PRINTS" id="PR00120">
    <property type="entry name" value="HATPASE"/>
</dbReference>
<dbReference type="Proteomes" id="UP000054408">
    <property type="component" value="Unassembled WGS sequence"/>
</dbReference>
<dbReference type="InterPro" id="IPR036412">
    <property type="entry name" value="HAD-like_sf"/>
</dbReference>
<dbReference type="OrthoDB" id="3352408at2759"/>
<dbReference type="Pfam" id="PF00122">
    <property type="entry name" value="E1-E2_ATPase"/>
    <property type="match status" value="1"/>
</dbReference>
<dbReference type="InterPro" id="IPR018303">
    <property type="entry name" value="ATPase_P-typ_P_site"/>
</dbReference>
<dbReference type="PROSITE" id="PS00154">
    <property type="entry name" value="ATPASE_E1_E2"/>
    <property type="match status" value="1"/>
</dbReference>
<dbReference type="SMART" id="SM00831">
    <property type="entry name" value="Cation_ATPase_N"/>
    <property type="match status" value="1"/>
</dbReference>
<feature type="domain" description="Cation-transporting P-type ATPase N-terminal" evidence="11">
    <location>
        <begin position="63"/>
        <end position="137"/>
    </location>
</feature>
<organism evidence="12 13">
    <name type="scientific">Thecamonas trahens ATCC 50062</name>
    <dbReference type="NCBI Taxonomy" id="461836"/>
    <lineage>
        <taxon>Eukaryota</taxon>
        <taxon>Apusozoa</taxon>
        <taxon>Apusomonadida</taxon>
        <taxon>Apusomonadidae</taxon>
        <taxon>Thecamonas</taxon>
    </lineage>
</organism>
<dbReference type="EMBL" id="GL349468">
    <property type="protein sequence ID" value="KNC51594.1"/>
    <property type="molecule type" value="Genomic_DNA"/>
</dbReference>
<dbReference type="GO" id="GO:1902600">
    <property type="term" value="P:proton transmembrane transport"/>
    <property type="evidence" value="ECO:0007669"/>
    <property type="project" value="TreeGrafter"/>
</dbReference>
<evidence type="ECO:0000256" key="1">
    <source>
        <dbReference type="ARBA" id="ARBA00004651"/>
    </source>
</evidence>
<keyword evidence="8 10" id="KW-0472">Membrane</keyword>
<accession>A0A0L0DGX9</accession>
<dbReference type="GeneID" id="25566406"/>
<evidence type="ECO:0000256" key="6">
    <source>
        <dbReference type="ARBA" id="ARBA00022967"/>
    </source>
</evidence>
<dbReference type="SFLD" id="SFLDS00003">
    <property type="entry name" value="Haloacid_Dehalogenase"/>
    <property type="match status" value="1"/>
</dbReference>
<feature type="transmembrane region" description="Helical" evidence="10">
    <location>
        <begin position="790"/>
        <end position="814"/>
    </location>
</feature>
<comment type="subcellular location">
    <subcellularLocation>
        <location evidence="1">Cell membrane</location>
        <topology evidence="1">Multi-pass membrane protein</topology>
    </subcellularLocation>
</comment>
<dbReference type="SFLD" id="SFLDF00027">
    <property type="entry name" value="p-type_atpase"/>
    <property type="match status" value="1"/>
</dbReference>
<dbReference type="AlphaFoldDB" id="A0A0L0DGX9"/>
<evidence type="ECO:0000259" key="11">
    <source>
        <dbReference type="SMART" id="SM00831"/>
    </source>
</evidence>